<dbReference type="OrthoDB" id="9978677at2759"/>
<protein>
    <submittedName>
        <fullName evidence="2">Uncharacterized protein</fullName>
    </submittedName>
</protein>
<dbReference type="AlphaFoldDB" id="A0A034V149"/>
<feature type="compositionally biased region" description="Polar residues" evidence="1">
    <location>
        <begin position="13"/>
        <end position="31"/>
    </location>
</feature>
<feature type="non-terminal residue" evidence="2">
    <location>
        <position position="108"/>
    </location>
</feature>
<reference evidence="2" key="1">
    <citation type="journal article" date="2014" name="BMC Genomics">
        <title>Characterizing the developmental transcriptome of the oriental fruit fly, Bactrocera dorsalis (Diptera: Tephritidae) through comparative genomic analysis with Drosophila melanogaster utilizing modENCODE datasets.</title>
        <authorList>
            <person name="Geib S.M."/>
            <person name="Calla B."/>
            <person name="Hall B."/>
            <person name="Hou S."/>
            <person name="Manoukis N.C."/>
        </authorList>
    </citation>
    <scope>NUCLEOTIDE SEQUENCE</scope>
    <source>
        <strain evidence="2">Punador</strain>
    </source>
</reference>
<proteinExistence type="predicted"/>
<feature type="non-terminal residue" evidence="2">
    <location>
        <position position="1"/>
    </location>
</feature>
<sequence length="108" mass="12018">PLPIDEDLKNHMSTETPENANYNQHNQSESEITLDEDRTQTEPETEAEGQNTELTEELSTTTKLGDNAEELNNQTNEKSLPVIISEPEASTQELQTQNKVAPPLQATV</sequence>
<evidence type="ECO:0000256" key="1">
    <source>
        <dbReference type="SAM" id="MobiDB-lite"/>
    </source>
</evidence>
<name>A0A034V149_BACDO</name>
<dbReference type="EMBL" id="GAKP01022753">
    <property type="protein sequence ID" value="JAC36199.1"/>
    <property type="molecule type" value="Transcribed_RNA"/>
</dbReference>
<organism evidence="2">
    <name type="scientific">Bactrocera dorsalis</name>
    <name type="common">Oriental fruit fly</name>
    <name type="synonym">Dacus dorsalis</name>
    <dbReference type="NCBI Taxonomy" id="27457"/>
    <lineage>
        <taxon>Eukaryota</taxon>
        <taxon>Metazoa</taxon>
        <taxon>Ecdysozoa</taxon>
        <taxon>Arthropoda</taxon>
        <taxon>Hexapoda</taxon>
        <taxon>Insecta</taxon>
        <taxon>Pterygota</taxon>
        <taxon>Neoptera</taxon>
        <taxon>Endopterygota</taxon>
        <taxon>Diptera</taxon>
        <taxon>Brachycera</taxon>
        <taxon>Muscomorpha</taxon>
        <taxon>Tephritoidea</taxon>
        <taxon>Tephritidae</taxon>
        <taxon>Bactrocera</taxon>
        <taxon>Bactrocera</taxon>
    </lineage>
</organism>
<feature type="region of interest" description="Disordered" evidence="1">
    <location>
        <begin position="1"/>
        <end position="108"/>
    </location>
</feature>
<feature type="compositionally biased region" description="Basic and acidic residues" evidence="1">
    <location>
        <begin position="1"/>
        <end position="12"/>
    </location>
</feature>
<accession>A0A034V149</accession>
<evidence type="ECO:0000313" key="2">
    <source>
        <dbReference type="EMBL" id="JAC36199.1"/>
    </source>
</evidence>
<feature type="compositionally biased region" description="Polar residues" evidence="1">
    <location>
        <begin position="88"/>
        <end position="99"/>
    </location>
</feature>